<evidence type="ECO:0000256" key="5">
    <source>
        <dbReference type="PIRSR" id="PIRSR000524-50"/>
    </source>
</evidence>
<keyword evidence="8" id="KW-1185">Reference proteome</keyword>
<dbReference type="Proteomes" id="UP000253919">
    <property type="component" value="Unassembled WGS sequence"/>
</dbReference>
<dbReference type="PANTHER" id="PTHR21152:SF40">
    <property type="entry name" value="ALANINE--GLYOXYLATE AMINOTRANSFERASE"/>
    <property type="match status" value="1"/>
</dbReference>
<dbReference type="InterPro" id="IPR000192">
    <property type="entry name" value="Aminotrans_V_dom"/>
</dbReference>
<protein>
    <submittedName>
        <fullName evidence="7">Phosphoserine transaminase</fullName>
        <ecNumber evidence="7">2.6.1.52</ecNumber>
    </submittedName>
</protein>
<feature type="modified residue" description="N6-(pyridoxal phosphate)lysine" evidence="5">
    <location>
        <position position="214"/>
    </location>
</feature>
<keyword evidence="3 5" id="KW-0663">Pyridoxal phosphate</keyword>
<evidence type="ECO:0000256" key="1">
    <source>
        <dbReference type="ARBA" id="ARBA00001933"/>
    </source>
</evidence>
<dbReference type="AlphaFoldDB" id="A0A369QML6"/>
<dbReference type="GO" id="GO:0019265">
    <property type="term" value="P:glycine biosynthetic process, by transamination of glyoxylate"/>
    <property type="evidence" value="ECO:0007669"/>
    <property type="project" value="TreeGrafter"/>
</dbReference>
<dbReference type="InterPro" id="IPR015424">
    <property type="entry name" value="PyrdxlP-dep_Trfase"/>
</dbReference>
<feature type="domain" description="Aminotransferase class V" evidence="6">
    <location>
        <begin position="32"/>
        <end position="348"/>
    </location>
</feature>
<evidence type="ECO:0000256" key="4">
    <source>
        <dbReference type="PIRSR" id="PIRSR000524-1"/>
    </source>
</evidence>
<dbReference type="GO" id="GO:0004760">
    <property type="term" value="F:L-serine-pyruvate transaminase activity"/>
    <property type="evidence" value="ECO:0007669"/>
    <property type="project" value="TreeGrafter"/>
</dbReference>
<dbReference type="Gene3D" id="3.40.640.10">
    <property type="entry name" value="Type I PLP-dependent aspartate aminotransferase-like (Major domain)"/>
    <property type="match status" value="1"/>
</dbReference>
<gene>
    <name evidence="7" type="ORF">AHMF7616_02699</name>
</gene>
<dbReference type="GO" id="GO:0004648">
    <property type="term" value="F:O-phospho-L-serine:2-oxoglutarate aminotransferase activity"/>
    <property type="evidence" value="ECO:0007669"/>
    <property type="project" value="UniProtKB-EC"/>
</dbReference>
<dbReference type="EMBL" id="QASA01000001">
    <property type="protein sequence ID" value="RDC64089.1"/>
    <property type="molecule type" value="Genomic_DNA"/>
</dbReference>
<dbReference type="Gene3D" id="3.90.1150.10">
    <property type="entry name" value="Aspartate Aminotransferase, domain 1"/>
    <property type="match status" value="1"/>
</dbReference>
<dbReference type="SUPFAM" id="SSF53383">
    <property type="entry name" value="PLP-dependent transferases"/>
    <property type="match status" value="1"/>
</dbReference>
<dbReference type="InterPro" id="IPR024169">
    <property type="entry name" value="SP_NH2Trfase/AEP_transaminase"/>
</dbReference>
<reference evidence="7 8" key="1">
    <citation type="submission" date="2018-04" db="EMBL/GenBank/DDBJ databases">
        <title>Adhaeribacter sp. HMF7616 genome sequencing and assembly.</title>
        <authorList>
            <person name="Kang H."/>
            <person name="Kang J."/>
            <person name="Cha I."/>
            <person name="Kim H."/>
            <person name="Joh K."/>
        </authorList>
    </citation>
    <scope>NUCLEOTIDE SEQUENCE [LARGE SCALE GENOMIC DNA]</scope>
    <source>
        <strain evidence="7 8">HMF7616</strain>
    </source>
</reference>
<comment type="similarity">
    <text evidence="2">Belongs to the class-V pyridoxal-phosphate-dependent aminotransferase family.</text>
</comment>
<proteinExistence type="inferred from homology"/>
<dbReference type="EC" id="2.6.1.52" evidence="7"/>
<comment type="cofactor">
    <cofactor evidence="1 5">
        <name>pyridoxal 5'-phosphate</name>
        <dbReference type="ChEBI" id="CHEBI:597326"/>
    </cofactor>
</comment>
<feature type="binding site" evidence="4">
    <location>
        <position position="361"/>
    </location>
    <ligand>
        <name>substrate</name>
    </ligand>
</feature>
<dbReference type="PANTHER" id="PTHR21152">
    <property type="entry name" value="AMINOTRANSFERASE CLASS V"/>
    <property type="match status" value="1"/>
</dbReference>
<evidence type="ECO:0000256" key="2">
    <source>
        <dbReference type="ARBA" id="ARBA00009236"/>
    </source>
</evidence>
<evidence type="ECO:0000313" key="7">
    <source>
        <dbReference type="EMBL" id="RDC64089.1"/>
    </source>
</evidence>
<sequence>MQLSNFETFQPSNLATFQPFNQKMNNKIYFTPGPSELYPTVAAHMATAMANKIGSISHRSQQFKDIYAHAVTGLRALLQLPDNWDILFVASANEVWERAIQNNVERESFHLVNGSFSKRFYEISLELGRQATKHEVAFGQGFPIEELEISATTELVAVVQNETSSGVSTPVNEINKLRAKLNPETLIYVDAVSTAPYPDFDFERIDSVYFSVQKGFGLPAGLGIWLVNDRCVAKAENLKNQGLSIGSYHSIPALLSKARAYQNPETPNVLAIYLLGKVVEEMNHHGIANIRQETEAKAKLIYDYLAISQTFSAAVTNPAQQSQTTVIANTQVSSAEVIKKLAPFDMVVGSGYGSYKDTQIRIANFPAHTLAQVQALIYKLQELYG</sequence>
<evidence type="ECO:0000313" key="8">
    <source>
        <dbReference type="Proteomes" id="UP000253919"/>
    </source>
</evidence>
<name>A0A369QML6_9BACT</name>
<dbReference type="InterPro" id="IPR015422">
    <property type="entry name" value="PyrdxlP-dep_Trfase_small"/>
</dbReference>
<evidence type="ECO:0000259" key="6">
    <source>
        <dbReference type="Pfam" id="PF00266"/>
    </source>
</evidence>
<dbReference type="PIRSF" id="PIRSF000524">
    <property type="entry name" value="SPT"/>
    <property type="match status" value="1"/>
</dbReference>
<comment type="caution">
    <text evidence="7">The sequence shown here is derived from an EMBL/GenBank/DDBJ whole genome shotgun (WGS) entry which is preliminary data.</text>
</comment>
<dbReference type="Pfam" id="PF00266">
    <property type="entry name" value="Aminotran_5"/>
    <property type="match status" value="1"/>
</dbReference>
<keyword evidence="7" id="KW-0808">Transferase</keyword>
<keyword evidence="7" id="KW-0032">Aminotransferase</keyword>
<dbReference type="InterPro" id="IPR015421">
    <property type="entry name" value="PyrdxlP-dep_Trfase_major"/>
</dbReference>
<dbReference type="GO" id="GO:0008453">
    <property type="term" value="F:alanine-glyoxylate transaminase activity"/>
    <property type="evidence" value="ECO:0007669"/>
    <property type="project" value="TreeGrafter"/>
</dbReference>
<organism evidence="7 8">
    <name type="scientific">Adhaeribacter pallidiroseus</name>
    <dbReference type="NCBI Taxonomy" id="2072847"/>
    <lineage>
        <taxon>Bacteria</taxon>
        <taxon>Pseudomonadati</taxon>
        <taxon>Bacteroidota</taxon>
        <taxon>Cytophagia</taxon>
        <taxon>Cytophagales</taxon>
        <taxon>Hymenobacteraceae</taxon>
        <taxon>Adhaeribacter</taxon>
    </lineage>
</organism>
<evidence type="ECO:0000256" key="3">
    <source>
        <dbReference type="ARBA" id="ARBA00022898"/>
    </source>
</evidence>
<accession>A0A369QML6</accession>